<feature type="compositionally biased region" description="Basic and acidic residues" evidence="1">
    <location>
        <begin position="561"/>
        <end position="594"/>
    </location>
</feature>
<dbReference type="EMBL" id="NAJQ01000011">
    <property type="protein sequence ID" value="TKA83346.1"/>
    <property type="molecule type" value="Genomic_DNA"/>
</dbReference>
<comment type="caution">
    <text evidence="3">The sequence shown here is derived from an EMBL/GenBank/DDBJ whole genome shotgun (WGS) entry which is preliminary data.</text>
</comment>
<gene>
    <name evidence="3" type="ORF">B0A55_00607</name>
</gene>
<dbReference type="Proteomes" id="UP000309340">
    <property type="component" value="Unassembled WGS sequence"/>
</dbReference>
<dbReference type="Pfam" id="PF08699">
    <property type="entry name" value="ArgoL1"/>
    <property type="match status" value="1"/>
</dbReference>
<feature type="compositionally biased region" description="Polar residues" evidence="1">
    <location>
        <begin position="115"/>
        <end position="126"/>
    </location>
</feature>
<dbReference type="AlphaFoldDB" id="A0A4U0Y3G7"/>
<dbReference type="PROSITE" id="PS50822">
    <property type="entry name" value="PIWI"/>
    <property type="match status" value="1"/>
</dbReference>
<reference evidence="3 4" key="1">
    <citation type="submission" date="2017-03" db="EMBL/GenBank/DDBJ databases">
        <title>Genomes of endolithic fungi from Antarctica.</title>
        <authorList>
            <person name="Coleine C."/>
            <person name="Masonjones S."/>
            <person name="Stajich J.E."/>
        </authorList>
    </citation>
    <scope>NUCLEOTIDE SEQUENCE [LARGE SCALE GENOMIC DNA]</scope>
    <source>
        <strain evidence="3 4">CCFEE 5184</strain>
    </source>
</reference>
<dbReference type="Pfam" id="PF02171">
    <property type="entry name" value="Piwi"/>
    <property type="match status" value="1"/>
</dbReference>
<evidence type="ECO:0000313" key="3">
    <source>
        <dbReference type="EMBL" id="TKA83346.1"/>
    </source>
</evidence>
<dbReference type="Gene3D" id="2.170.260.10">
    <property type="entry name" value="paz domain"/>
    <property type="match status" value="1"/>
</dbReference>
<feature type="region of interest" description="Disordered" evidence="1">
    <location>
        <begin position="88"/>
        <end position="141"/>
    </location>
</feature>
<feature type="compositionally biased region" description="Low complexity" evidence="1">
    <location>
        <begin position="98"/>
        <end position="114"/>
    </location>
</feature>
<dbReference type="InterPro" id="IPR036397">
    <property type="entry name" value="RNaseH_sf"/>
</dbReference>
<dbReference type="PANTHER" id="PTHR22891">
    <property type="entry name" value="EUKARYOTIC TRANSLATION INITIATION FACTOR 2C"/>
    <property type="match status" value="1"/>
</dbReference>
<feature type="region of interest" description="Disordered" evidence="1">
    <location>
        <begin position="554"/>
        <end position="594"/>
    </location>
</feature>
<dbReference type="STRING" id="329884.A0A4U0Y3G7"/>
<feature type="domain" description="Piwi" evidence="2">
    <location>
        <begin position="807"/>
        <end position="1139"/>
    </location>
</feature>
<sequence length="1206" mass="132754">MPPKKNKKCHRCGKAGHVALQGDCKDTAFATLTDPWNSFPHGQPFQADGDEKECKAVLRSAGSGDKHNGDTLTKQMLEAAFLKAFGKPAHPVPSPVGTQTTATPATASQTNAQQGASISTRSQKSITAPAATPQLPIGQLPPWKLSFTSDKPLMDDVAFERTDADVWDKCPIDPCEDKIKSAQRGAAGRPIKIVTNYVAVNQVPKKLYIYSVKYVVGQKTDVTAGATALSSLQSLSTALPAGAQTIAGGTGDDREVKRRSEKRHVFESLRNALPFSQTVAPVGLRKDWATDFDTVWSLTPLQFPESSTAPPKEGQIYPLHNVQYHKATGRSARLDRVEFTFTRMLEFTNQSATHALLNSGLAPNAKGASLHIAALNGLVSRHATDSVAGITQIGPNKFFLTNGLQRMPHPEGRRAPFNAHRGYYSSIRPGSEKVVLNVSAKAGTFINPMKVSDFLNNIGHPKYNDYGNRPALLISRTVRICYHRTRLDPDYDPNEERNRHKTIAGFGTVPSTQMFFNQKAGREMSVKEYFTKELGAPEPNNAYPCVNVGMAPRTATAKSEQTGKEGKEADGKTAGKERREVDEKKAGKERKEVDEKTVGKELWIPADFVELEPNQPFSKQLSPLDMDSMLRAAQHRPAQVQSLIVKEGFRVLGLTLPSAGDLAHLGLSITPRLLEIPGRMLPSPTVAFRNITTVPVNAASWMLVDQNKTSVKFVRTSAAGTTATALPHGIHVFDFCWAKDLQSNNTLAQAMTQRLVNHGVMIPSVVPKGYTRVKNLLLAQGKLQDQTDHQIANIVSQQYAAWKKPQLFLVVLDDTNSANYAKVKRVFDQHVGLQTVCLTAPRCSHGKSYSEPDPQLLSNLALKFNLKLGGQNHQVISGPAKDAKSAFSDIAADTIVMGADVSHAPSQMSDCPSVAAVVGSIDKDFSTFPGSMRLQASGQEEIEELTEMVAERVIAYAKANQYKQLPKRMIFYRDGVGEDQFDMSTSGEIGRVREGFNQARSALKNLGFPIHSAELDLTFIVVGKRHHTRFFCTKENQSKREKTRWNGNVLPGLIVDSVITRPPVDKKFDFFLQSHQALKGMAKSAHYIVLEKGTFTPDKIQTLTHDFCYIYARATKGVSYASPAYYADRLAERGTHYFKAYTTGRQAPPWQKTDAEKTKDGLKVYQKRVAAGIAQLPEWNPNPTNADGTVRKNPWHPNMDKIMFWL</sequence>
<dbReference type="Gene3D" id="3.40.50.2300">
    <property type="match status" value="1"/>
</dbReference>
<dbReference type="InterPro" id="IPR036085">
    <property type="entry name" value="PAZ_dom_sf"/>
</dbReference>
<name>A0A4U0Y3G7_9PEZI</name>
<dbReference type="GO" id="GO:0003676">
    <property type="term" value="F:nucleic acid binding"/>
    <property type="evidence" value="ECO:0007669"/>
    <property type="project" value="InterPro"/>
</dbReference>
<dbReference type="Gene3D" id="3.30.420.10">
    <property type="entry name" value="Ribonuclease H-like superfamily/Ribonuclease H"/>
    <property type="match status" value="1"/>
</dbReference>
<protein>
    <recommendedName>
        <fullName evidence="2">Piwi domain-containing protein</fullName>
    </recommendedName>
</protein>
<proteinExistence type="predicted"/>
<keyword evidence="4" id="KW-1185">Reference proteome</keyword>
<evidence type="ECO:0000259" key="2">
    <source>
        <dbReference type="PROSITE" id="PS50822"/>
    </source>
</evidence>
<evidence type="ECO:0000256" key="1">
    <source>
        <dbReference type="SAM" id="MobiDB-lite"/>
    </source>
</evidence>
<dbReference type="InterPro" id="IPR003165">
    <property type="entry name" value="Piwi"/>
</dbReference>
<dbReference type="SUPFAM" id="SSF101690">
    <property type="entry name" value="PAZ domain"/>
    <property type="match status" value="1"/>
</dbReference>
<dbReference type="InterPro" id="IPR012337">
    <property type="entry name" value="RNaseH-like_sf"/>
</dbReference>
<accession>A0A4U0Y3G7</accession>
<dbReference type="SMART" id="SM00950">
    <property type="entry name" value="Piwi"/>
    <property type="match status" value="1"/>
</dbReference>
<organism evidence="3 4">
    <name type="scientific">Friedmanniomyces simplex</name>
    <dbReference type="NCBI Taxonomy" id="329884"/>
    <lineage>
        <taxon>Eukaryota</taxon>
        <taxon>Fungi</taxon>
        <taxon>Dikarya</taxon>
        <taxon>Ascomycota</taxon>
        <taxon>Pezizomycotina</taxon>
        <taxon>Dothideomycetes</taxon>
        <taxon>Dothideomycetidae</taxon>
        <taxon>Mycosphaerellales</taxon>
        <taxon>Teratosphaeriaceae</taxon>
        <taxon>Friedmanniomyces</taxon>
    </lineage>
</organism>
<dbReference type="InterPro" id="IPR014811">
    <property type="entry name" value="ArgoL1"/>
</dbReference>
<evidence type="ECO:0000313" key="4">
    <source>
        <dbReference type="Proteomes" id="UP000309340"/>
    </source>
</evidence>
<dbReference type="SUPFAM" id="SSF53098">
    <property type="entry name" value="Ribonuclease H-like"/>
    <property type="match status" value="1"/>
</dbReference>
<dbReference type="OrthoDB" id="10252740at2759"/>